<sequence>MTCYIGIFATKIAIVTPDIMNVSQCVGIATGQLRSVRVK</sequence>
<evidence type="ECO:0000313" key="1">
    <source>
        <dbReference type="EMBL" id="CAA9379339.1"/>
    </source>
</evidence>
<proteinExistence type="predicted"/>
<protein>
    <submittedName>
        <fullName evidence="1">Uncharacterized protein</fullName>
    </submittedName>
</protein>
<name>A0A6J4N9Z5_9CYAN</name>
<dbReference type="EMBL" id="CADCTY010001640">
    <property type="protein sequence ID" value="CAA9379339.1"/>
    <property type="molecule type" value="Genomic_DNA"/>
</dbReference>
<dbReference type="AlphaFoldDB" id="A0A6J4N9Z5"/>
<organism evidence="1">
    <name type="scientific">uncultured Leptolyngbya sp</name>
    <dbReference type="NCBI Taxonomy" id="332963"/>
    <lineage>
        <taxon>Bacteria</taxon>
        <taxon>Bacillati</taxon>
        <taxon>Cyanobacteriota</taxon>
        <taxon>Cyanophyceae</taxon>
        <taxon>Leptolyngbyales</taxon>
        <taxon>Leptolyngbyaceae</taxon>
        <taxon>Leptolyngbya group</taxon>
        <taxon>Leptolyngbya</taxon>
        <taxon>environmental samples</taxon>
    </lineage>
</organism>
<accession>A0A6J4N9Z5</accession>
<gene>
    <name evidence="1" type="ORF">AVDCRST_MAG94-4773</name>
</gene>
<reference evidence="1" key="1">
    <citation type="submission" date="2020-02" db="EMBL/GenBank/DDBJ databases">
        <authorList>
            <person name="Meier V. D."/>
        </authorList>
    </citation>
    <scope>NUCLEOTIDE SEQUENCE</scope>
    <source>
        <strain evidence="1">AVDCRST_MAG94</strain>
    </source>
</reference>